<dbReference type="AlphaFoldDB" id="A0AAE0ZL73"/>
<feature type="compositionally biased region" description="Basic and acidic residues" evidence="1">
    <location>
        <begin position="60"/>
        <end position="77"/>
    </location>
</feature>
<proteinExistence type="predicted"/>
<comment type="caution">
    <text evidence="2">The sequence shown here is derived from an EMBL/GenBank/DDBJ whole genome shotgun (WGS) entry which is preliminary data.</text>
</comment>
<evidence type="ECO:0000313" key="3">
    <source>
        <dbReference type="Proteomes" id="UP001283361"/>
    </source>
</evidence>
<gene>
    <name evidence="2" type="ORF">RRG08_065052</name>
</gene>
<feature type="region of interest" description="Disordered" evidence="1">
    <location>
        <begin position="1"/>
        <end position="22"/>
    </location>
</feature>
<organism evidence="2 3">
    <name type="scientific">Elysia crispata</name>
    <name type="common">lettuce slug</name>
    <dbReference type="NCBI Taxonomy" id="231223"/>
    <lineage>
        <taxon>Eukaryota</taxon>
        <taxon>Metazoa</taxon>
        <taxon>Spiralia</taxon>
        <taxon>Lophotrochozoa</taxon>
        <taxon>Mollusca</taxon>
        <taxon>Gastropoda</taxon>
        <taxon>Heterobranchia</taxon>
        <taxon>Euthyneura</taxon>
        <taxon>Panpulmonata</taxon>
        <taxon>Sacoglossa</taxon>
        <taxon>Placobranchoidea</taxon>
        <taxon>Plakobranchidae</taxon>
        <taxon>Elysia</taxon>
    </lineage>
</organism>
<dbReference type="EMBL" id="JAWDGP010003761">
    <property type="protein sequence ID" value="KAK3771235.1"/>
    <property type="molecule type" value="Genomic_DNA"/>
</dbReference>
<feature type="region of interest" description="Disordered" evidence="1">
    <location>
        <begin position="56"/>
        <end position="83"/>
    </location>
</feature>
<feature type="compositionally biased region" description="Polar residues" evidence="1">
    <location>
        <begin position="1"/>
        <end position="14"/>
    </location>
</feature>
<reference evidence="2" key="1">
    <citation type="journal article" date="2023" name="G3 (Bethesda)">
        <title>A reference genome for the long-term kleptoplast-retaining sea slug Elysia crispata morphotype clarki.</title>
        <authorList>
            <person name="Eastman K.E."/>
            <person name="Pendleton A.L."/>
            <person name="Shaikh M.A."/>
            <person name="Suttiyut T."/>
            <person name="Ogas R."/>
            <person name="Tomko P."/>
            <person name="Gavelis G."/>
            <person name="Widhalm J.R."/>
            <person name="Wisecaver J.H."/>
        </authorList>
    </citation>
    <scope>NUCLEOTIDE SEQUENCE</scope>
    <source>
        <strain evidence="2">ECLA1</strain>
    </source>
</reference>
<accession>A0AAE0ZL73</accession>
<name>A0AAE0ZL73_9GAST</name>
<protein>
    <submittedName>
        <fullName evidence="2">Uncharacterized protein</fullName>
    </submittedName>
</protein>
<evidence type="ECO:0000313" key="2">
    <source>
        <dbReference type="EMBL" id="KAK3771235.1"/>
    </source>
</evidence>
<keyword evidence="3" id="KW-1185">Reference proteome</keyword>
<sequence>METATHPQDAQGRSSQRENTESEALGAVCSIKTFYGLVEILAPYGTKSCRISSRALTGDNQRRRPIDLTRQITEKQTVRIKRR</sequence>
<dbReference type="Proteomes" id="UP001283361">
    <property type="component" value="Unassembled WGS sequence"/>
</dbReference>
<evidence type="ECO:0000256" key="1">
    <source>
        <dbReference type="SAM" id="MobiDB-lite"/>
    </source>
</evidence>